<keyword evidence="3" id="KW-1185">Reference proteome</keyword>
<feature type="domain" description="Glycosyltransferase 2-like" evidence="1">
    <location>
        <begin position="5"/>
        <end position="143"/>
    </location>
</feature>
<proteinExistence type="predicted"/>
<dbReference type="EMBL" id="QGTR01000003">
    <property type="protein sequence ID" value="PWW00318.1"/>
    <property type="molecule type" value="Genomic_DNA"/>
</dbReference>
<evidence type="ECO:0000313" key="2">
    <source>
        <dbReference type="EMBL" id="PWW00318.1"/>
    </source>
</evidence>
<dbReference type="InterPro" id="IPR001173">
    <property type="entry name" value="Glyco_trans_2-like"/>
</dbReference>
<protein>
    <submittedName>
        <fullName evidence="2">Glycosyl transferase family 2</fullName>
    </submittedName>
</protein>
<evidence type="ECO:0000259" key="1">
    <source>
        <dbReference type="Pfam" id="PF00535"/>
    </source>
</evidence>
<name>A0A317PKL4_9HYPH</name>
<organism evidence="2 3">
    <name type="scientific">Hoeflea marina</name>
    <dbReference type="NCBI Taxonomy" id="274592"/>
    <lineage>
        <taxon>Bacteria</taxon>
        <taxon>Pseudomonadati</taxon>
        <taxon>Pseudomonadota</taxon>
        <taxon>Alphaproteobacteria</taxon>
        <taxon>Hyphomicrobiales</taxon>
        <taxon>Rhizobiaceae</taxon>
        <taxon>Hoeflea</taxon>
    </lineage>
</organism>
<dbReference type="RefSeq" id="WP_110032549.1">
    <property type="nucleotide sequence ID" value="NZ_QGTR01000003.1"/>
</dbReference>
<dbReference type="CDD" id="cd00761">
    <property type="entry name" value="Glyco_tranf_GTA_type"/>
    <property type="match status" value="1"/>
</dbReference>
<comment type="caution">
    <text evidence="2">The sequence shown here is derived from an EMBL/GenBank/DDBJ whole genome shotgun (WGS) entry which is preliminary data.</text>
</comment>
<dbReference type="GO" id="GO:0016740">
    <property type="term" value="F:transferase activity"/>
    <property type="evidence" value="ECO:0007669"/>
    <property type="project" value="UniProtKB-KW"/>
</dbReference>
<dbReference type="Proteomes" id="UP000246352">
    <property type="component" value="Unassembled WGS sequence"/>
</dbReference>
<dbReference type="AlphaFoldDB" id="A0A317PKL4"/>
<gene>
    <name evidence="2" type="ORF">DFR52_103521</name>
</gene>
<evidence type="ECO:0000313" key="3">
    <source>
        <dbReference type="Proteomes" id="UP000246352"/>
    </source>
</evidence>
<dbReference type="Pfam" id="PF00535">
    <property type="entry name" value="Glycos_transf_2"/>
    <property type="match status" value="1"/>
</dbReference>
<dbReference type="Gene3D" id="3.90.550.10">
    <property type="entry name" value="Spore Coat Polysaccharide Biosynthesis Protein SpsA, Chain A"/>
    <property type="match status" value="1"/>
</dbReference>
<accession>A0A317PKL4</accession>
<sequence>MVYLTICIPTRNRQRYAIEAIKAVSACDQADFEVIVADNSDDPAPLRDFFAGFGDSRFRLIGPADRVLSMVDNWERTMAEVGGRWVSFIGDDDHIDPRVVRLLRRYEREYKDVDAVGWSRIHYNWPDNRLHATLAVVPCEHDTYVASKPKLQDRLFTWSERHKRPSCGFGIYHGAVRRSLMEKIKRKCGGRYFEHPTVDFDNSCKTIHLARQLIYCQRPFSVLGACVASNSASTQSLEAMKKLVVDFYSDLGSGMQIQEDDFPFSPKLPGLAVISAIAATSWWYCRTYGVDNTGFQENFAHAAVHECLSSRTLEEYQIKVEGLRSGFAAWQGGAWARHFNPPPFTPPQSFNQLCGVHKDSIYIRESGLEAATPGEFYDFAESFIMPVEHVVSARRAFAA</sequence>
<dbReference type="InterPro" id="IPR029044">
    <property type="entry name" value="Nucleotide-diphossugar_trans"/>
</dbReference>
<keyword evidence="2" id="KW-0808">Transferase</keyword>
<dbReference type="SUPFAM" id="SSF53448">
    <property type="entry name" value="Nucleotide-diphospho-sugar transferases"/>
    <property type="match status" value="1"/>
</dbReference>
<dbReference type="OrthoDB" id="5291101at2"/>
<reference evidence="2 3" key="1">
    <citation type="submission" date="2018-05" db="EMBL/GenBank/DDBJ databases">
        <title>Genomic Encyclopedia of Type Strains, Phase IV (KMG-IV): sequencing the most valuable type-strain genomes for metagenomic binning, comparative biology and taxonomic classification.</title>
        <authorList>
            <person name="Goeker M."/>
        </authorList>
    </citation>
    <scope>NUCLEOTIDE SEQUENCE [LARGE SCALE GENOMIC DNA]</scope>
    <source>
        <strain evidence="2 3">DSM 16791</strain>
    </source>
</reference>